<dbReference type="Gene3D" id="1.20.1560.10">
    <property type="entry name" value="ABC transporter type 1, transmembrane domain"/>
    <property type="match status" value="1"/>
</dbReference>
<feature type="region of interest" description="Disordered" evidence="5">
    <location>
        <begin position="1"/>
        <end position="42"/>
    </location>
</feature>
<dbReference type="Pfam" id="PF00664">
    <property type="entry name" value="ABC_membrane"/>
    <property type="match status" value="1"/>
</dbReference>
<dbReference type="PANTHER" id="PTHR24222">
    <property type="entry name" value="ABC TRANSPORTER B FAMILY"/>
    <property type="match status" value="1"/>
</dbReference>
<keyword evidence="3 6" id="KW-1133">Transmembrane helix</keyword>
<dbReference type="CDD" id="cd18577">
    <property type="entry name" value="ABC_6TM_Pgp_ABCB1_D1_like"/>
    <property type="match status" value="1"/>
</dbReference>
<feature type="transmembrane region" description="Helical" evidence="6">
    <location>
        <begin position="203"/>
        <end position="222"/>
    </location>
</feature>
<feature type="transmembrane region" description="Helical" evidence="6">
    <location>
        <begin position="350"/>
        <end position="371"/>
    </location>
</feature>
<evidence type="ECO:0000313" key="8">
    <source>
        <dbReference type="EMBL" id="KAJ7019971.1"/>
    </source>
</evidence>
<feature type="transmembrane region" description="Helical" evidence="6">
    <location>
        <begin position="305"/>
        <end position="330"/>
    </location>
</feature>
<reference evidence="8" key="1">
    <citation type="submission" date="2023-03" db="EMBL/GenBank/DDBJ databases">
        <title>Massive genome expansion in bonnet fungi (Mycena s.s.) driven by repeated elements and novel gene families across ecological guilds.</title>
        <authorList>
            <consortium name="Lawrence Berkeley National Laboratory"/>
            <person name="Harder C.B."/>
            <person name="Miyauchi S."/>
            <person name="Viragh M."/>
            <person name="Kuo A."/>
            <person name="Thoen E."/>
            <person name="Andreopoulos B."/>
            <person name="Lu D."/>
            <person name="Skrede I."/>
            <person name="Drula E."/>
            <person name="Henrissat B."/>
            <person name="Morin E."/>
            <person name="Kohler A."/>
            <person name="Barry K."/>
            <person name="LaButti K."/>
            <person name="Morin E."/>
            <person name="Salamov A."/>
            <person name="Lipzen A."/>
            <person name="Mereny Z."/>
            <person name="Hegedus B."/>
            <person name="Baldrian P."/>
            <person name="Stursova M."/>
            <person name="Weitz H."/>
            <person name="Taylor A."/>
            <person name="Grigoriev I.V."/>
            <person name="Nagy L.G."/>
            <person name="Martin F."/>
            <person name="Kauserud H."/>
        </authorList>
    </citation>
    <scope>NUCLEOTIDE SEQUENCE</scope>
    <source>
        <strain evidence="8">CBHHK200</strain>
    </source>
</reference>
<dbReference type="PANTHER" id="PTHR24222:SF76">
    <property type="entry name" value="MYCOBACTIN IMPORT ATP-BINDING_PERMEASE PROTEIN IRTB"/>
    <property type="match status" value="1"/>
</dbReference>
<dbReference type="GO" id="GO:0005886">
    <property type="term" value="C:plasma membrane"/>
    <property type="evidence" value="ECO:0007669"/>
    <property type="project" value="TreeGrafter"/>
</dbReference>
<accession>A0AAD6WQI9</accession>
<name>A0AAD6WQI9_9AGAR</name>
<keyword evidence="4 6" id="KW-0472">Membrane</keyword>
<evidence type="ECO:0000259" key="7">
    <source>
        <dbReference type="PROSITE" id="PS50929"/>
    </source>
</evidence>
<feature type="transmembrane region" description="Helical" evidence="6">
    <location>
        <begin position="61"/>
        <end position="85"/>
    </location>
</feature>
<dbReference type="GO" id="GO:0016887">
    <property type="term" value="F:ATP hydrolysis activity"/>
    <property type="evidence" value="ECO:0007669"/>
    <property type="project" value="InterPro"/>
</dbReference>
<dbReference type="GO" id="GO:0005524">
    <property type="term" value="F:ATP binding"/>
    <property type="evidence" value="ECO:0007669"/>
    <property type="project" value="InterPro"/>
</dbReference>
<dbReference type="SUPFAM" id="SSF90123">
    <property type="entry name" value="ABC transporter transmembrane region"/>
    <property type="match status" value="1"/>
</dbReference>
<organism evidence="8 9">
    <name type="scientific">Mycena alexandri</name>
    <dbReference type="NCBI Taxonomy" id="1745969"/>
    <lineage>
        <taxon>Eukaryota</taxon>
        <taxon>Fungi</taxon>
        <taxon>Dikarya</taxon>
        <taxon>Basidiomycota</taxon>
        <taxon>Agaricomycotina</taxon>
        <taxon>Agaricomycetes</taxon>
        <taxon>Agaricomycetidae</taxon>
        <taxon>Agaricales</taxon>
        <taxon>Marasmiineae</taxon>
        <taxon>Mycenaceae</taxon>
        <taxon>Mycena</taxon>
    </lineage>
</organism>
<dbReference type="InterPro" id="IPR039421">
    <property type="entry name" value="Type_1_exporter"/>
</dbReference>
<dbReference type="PROSITE" id="PS50929">
    <property type="entry name" value="ABC_TM1F"/>
    <property type="match status" value="1"/>
</dbReference>
<keyword evidence="2 6" id="KW-0812">Transmembrane</keyword>
<dbReference type="InterPro" id="IPR027417">
    <property type="entry name" value="P-loop_NTPase"/>
</dbReference>
<evidence type="ECO:0000256" key="6">
    <source>
        <dbReference type="SAM" id="Phobius"/>
    </source>
</evidence>
<sequence length="474" mass="50520">MVDSADPTPPPAPSMGRKFLFFGPRRRQGDTAVEEEKPKEEPKIPPASFFALFRFATRGEILLDILGLIAAAAGGAASPVMSIFFGKLTQGFVAFTLTLAEAQAGSAEAAQRLPIAAANFRHASGQSATYLTILGLGVFVTTYVYMHIWVVTAELSGKRIRERYLAAVLRQDPAFFDTVGAGEIVTRVQTDTHLVQQGISEKVALSLFFVSGFISGFVIAFARSWRLAIVLMTMLPFMSLVGALLGKFMARFTELSLKHVAEGGTLAEEAISSIRTTQAFGTQEKLAALYEDFIRKARTVDVKAATAQGLGIGIFYFAIFASYGLAFSYGTTLINRGEGTYTQFVTIADAGTVVTVFMAILTGTASLVVLAPEMQAIVLAMGAAGKLFQTIDRVPLIDSSDPSGLKPTPVLGSGFLELEHVTFAYPSRSDIPVLKDISITFPAGKTTALVGASGSGKSTIIALAERFYDPAVLG</sequence>
<dbReference type="GO" id="GO:0140359">
    <property type="term" value="F:ABC-type transporter activity"/>
    <property type="evidence" value="ECO:0007669"/>
    <property type="project" value="InterPro"/>
</dbReference>
<dbReference type="SUPFAM" id="SSF52540">
    <property type="entry name" value="P-loop containing nucleoside triphosphate hydrolases"/>
    <property type="match status" value="1"/>
</dbReference>
<evidence type="ECO:0000256" key="5">
    <source>
        <dbReference type="SAM" id="MobiDB-lite"/>
    </source>
</evidence>
<dbReference type="InterPro" id="IPR011527">
    <property type="entry name" value="ABC1_TM_dom"/>
</dbReference>
<feature type="domain" description="ABC transmembrane type-1" evidence="7">
    <location>
        <begin position="65"/>
        <end position="376"/>
    </location>
</feature>
<dbReference type="InterPro" id="IPR003439">
    <property type="entry name" value="ABC_transporter-like_ATP-bd"/>
</dbReference>
<dbReference type="AlphaFoldDB" id="A0AAD6WQI9"/>
<proteinExistence type="predicted"/>
<evidence type="ECO:0000256" key="3">
    <source>
        <dbReference type="ARBA" id="ARBA00022989"/>
    </source>
</evidence>
<evidence type="ECO:0000256" key="1">
    <source>
        <dbReference type="ARBA" id="ARBA00004141"/>
    </source>
</evidence>
<dbReference type="InterPro" id="IPR036640">
    <property type="entry name" value="ABC1_TM_sf"/>
</dbReference>
<dbReference type="Proteomes" id="UP001218188">
    <property type="component" value="Unassembled WGS sequence"/>
</dbReference>
<dbReference type="Gene3D" id="3.40.50.300">
    <property type="entry name" value="P-loop containing nucleotide triphosphate hydrolases"/>
    <property type="match status" value="1"/>
</dbReference>
<evidence type="ECO:0000256" key="2">
    <source>
        <dbReference type="ARBA" id="ARBA00022692"/>
    </source>
</evidence>
<feature type="transmembrane region" description="Helical" evidence="6">
    <location>
        <begin position="130"/>
        <end position="151"/>
    </location>
</feature>
<protein>
    <submittedName>
        <fullName evidence="8">ABC transporter type 1, transmembrane domain-containing protein</fullName>
    </submittedName>
</protein>
<comment type="caution">
    <text evidence="8">The sequence shown here is derived from an EMBL/GenBank/DDBJ whole genome shotgun (WGS) entry which is preliminary data.</text>
</comment>
<dbReference type="Pfam" id="PF00005">
    <property type="entry name" value="ABC_tran"/>
    <property type="match status" value="1"/>
</dbReference>
<keyword evidence="9" id="KW-1185">Reference proteome</keyword>
<evidence type="ECO:0000313" key="9">
    <source>
        <dbReference type="Proteomes" id="UP001218188"/>
    </source>
</evidence>
<feature type="transmembrane region" description="Helical" evidence="6">
    <location>
        <begin position="228"/>
        <end position="250"/>
    </location>
</feature>
<evidence type="ECO:0000256" key="4">
    <source>
        <dbReference type="ARBA" id="ARBA00023136"/>
    </source>
</evidence>
<comment type="subcellular location">
    <subcellularLocation>
        <location evidence="1">Membrane</location>
        <topology evidence="1">Multi-pass membrane protein</topology>
    </subcellularLocation>
</comment>
<gene>
    <name evidence="8" type="ORF">C8F04DRAFT_1319765</name>
</gene>
<dbReference type="EMBL" id="JARJCM010000278">
    <property type="protein sequence ID" value="KAJ7019971.1"/>
    <property type="molecule type" value="Genomic_DNA"/>
</dbReference>